<name>X1IUE4_9ZZZZ</name>
<proteinExistence type="predicted"/>
<dbReference type="AlphaFoldDB" id="X1IUE4"/>
<accession>X1IUE4</accession>
<organism evidence="1">
    <name type="scientific">marine sediment metagenome</name>
    <dbReference type="NCBI Taxonomy" id="412755"/>
    <lineage>
        <taxon>unclassified sequences</taxon>
        <taxon>metagenomes</taxon>
        <taxon>ecological metagenomes</taxon>
    </lineage>
</organism>
<feature type="non-terminal residue" evidence="1">
    <location>
        <position position="1"/>
    </location>
</feature>
<evidence type="ECO:0000313" key="1">
    <source>
        <dbReference type="EMBL" id="GAH72890.1"/>
    </source>
</evidence>
<gene>
    <name evidence="1" type="ORF">S03H2_53293</name>
</gene>
<comment type="caution">
    <text evidence="1">The sequence shown here is derived from an EMBL/GenBank/DDBJ whole genome shotgun (WGS) entry which is preliminary data.</text>
</comment>
<protein>
    <submittedName>
        <fullName evidence="1">Uncharacterized protein</fullName>
    </submittedName>
</protein>
<reference evidence="1" key="1">
    <citation type="journal article" date="2014" name="Front. Microbiol.">
        <title>High frequency of phylogenetically diverse reductive dehalogenase-homologous genes in deep subseafloor sedimentary metagenomes.</title>
        <authorList>
            <person name="Kawai M."/>
            <person name="Futagami T."/>
            <person name="Toyoda A."/>
            <person name="Takaki Y."/>
            <person name="Nishi S."/>
            <person name="Hori S."/>
            <person name="Arai W."/>
            <person name="Tsubouchi T."/>
            <person name="Morono Y."/>
            <person name="Uchiyama I."/>
            <person name="Ito T."/>
            <person name="Fujiyama A."/>
            <person name="Inagaki F."/>
            <person name="Takami H."/>
        </authorList>
    </citation>
    <scope>NUCLEOTIDE SEQUENCE</scope>
    <source>
        <strain evidence="1">Expedition CK06-06</strain>
    </source>
</reference>
<dbReference type="EMBL" id="BARU01033915">
    <property type="protein sequence ID" value="GAH72890.1"/>
    <property type="molecule type" value="Genomic_DNA"/>
</dbReference>
<sequence>GLHIALNENFIVAADYGRALDKEKRDGLSGFYIGLDFLF</sequence>